<comment type="caution">
    <text evidence="1">The sequence shown here is derived from an EMBL/GenBank/DDBJ whole genome shotgun (WGS) entry which is preliminary data.</text>
</comment>
<sequence length="59" mass="6588">MQTRRLIGIGLILLAILIAVMFPLPPADPALGRPITDFWYLILAIFGFALLIWPAARKK</sequence>
<organism evidence="1 2">
    <name type="scientific">Pseudomonas aeruginosa</name>
    <dbReference type="NCBI Taxonomy" id="287"/>
    <lineage>
        <taxon>Bacteria</taxon>
        <taxon>Pseudomonadati</taxon>
        <taxon>Pseudomonadota</taxon>
        <taxon>Gammaproteobacteria</taxon>
        <taxon>Pseudomonadales</taxon>
        <taxon>Pseudomonadaceae</taxon>
        <taxon>Pseudomonas</taxon>
    </lineage>
</organism>
<name>A0A7M2ZK70_PSEAI</name>
<reference evidence="1 2" key="1">
    <citation type="submission" date="2017-08" db="EMBL/GenBank/DDBJ databases">
        <authorList>
            <person name="Feschi L."/>
            <person name="Jeukens J."/>
            <person name="Emond-Rheault J.-G."/>
            <person name="Kukavica-Ibrulj I."/>
            <person name="Boyle B."/>
            <person name="Levesque R.C."/>
        </authorList>
    </citation>
    <scope>NUCLEOTIDE SEQUENCE [LARGE SCALE GENOMIC DNA]</scope>
    <source>
        <strain evidence="1 2">PA-W36</strain>
    </source>
</reference>
<dbReference type="Proteomes" id="UP000284767">
    <property type="component" value="Unassembled WGS sequence"/>
</dbReference>
<reference evidence="1 2" key="2">
    <citation type="submission" date="2019-01" db="EMBL/GenBank/DDBJ databases">
        <title>The Pseudomonas aeruginosa pan-genome provides new insights on its population structure, horizontal gene transfer and pathogenicity.</title>
        <authorList>
            <person name="Freschi L."/>
            <person name="Vincent A.T."/>
            <person name="Jeukens J."/>
            <person name="Emond-Rheault J.-G."/>
            <person name="Kukavica-Ibrulj I."/>
            <person name="Dupont M.-J."/>
            <person name="Charette S.J."/>
            <person name="Boyle B."/>
            <person name="Levesque R.C."/>
        </authorList>
    </citation>
    <scope>NUCLEOTIDE SEQUENCE [LARGE SCALE GENOMIC DNA]</scope>
    <source>
        <strain evidence="1 2">PA-W36</strain>
    </source>
</reference>
<protein>
    <submittedName>
        <fullName evidence="1">Uncharacterized protein</fullName>
    </submittedName>
</protein>
<proteinExistence type="predicted"/>
<accession>A0A7M2ZK70</accession>
<gene>
    <name evidence="1" type="ORF">IPC1295_32785</name>
</gene>
<evidence type="ECO:0000313" key="1">
    <source>
        <dbReference type="EMBL" id="RPM02784.1"/>
    </source>
</evidence>
<dbReference type="AlphaFoldDB" id="A0A7M2ZK70"/>
<dbReference type="EMBL" id="NSNE01000037">
    <property type="protein sequence ID" value="RPM02784.1"/>
    <property type="molecule type" value="Genomic_DNA"/>
</dbReference>
<evidence type="ECO:0000313" key="2">
    <source>
        <dbReference type="Proteomes" id="UP000284767"/>
    </source>
</evidence>
<dbReference type="RefSeq" id="WP_044305433.1">
    <property type="nucleotide sequence ID" value="NZ_CAADJR010000002.1"/>
</dbReference>